<name>A0ABT0QBH5_9RHOB</name>
<dbReference type="RefSeq" id="WP_249713716.1">
    <property type="nucleotide sequence ID" value="NZ_JAMFMB010000089.1"/>
</dbReference>
<reference evidence="2" key="1">
    <citation type="submission" date="2022-05" db="EMBL/GenBank/DDBJ databases">
        <authorList>
            <person name="Park J.-S."/>
        </authorList>
    </citation>
    <scope>NUCLEOTIDE SEQUENCE</scope>
    <source>
        <strain evidence="2">2012CJ41-6</strain>
    </source>
</reference>
<evidence type="ECO:0000259" key="1">
    <source>
        <dbReference type="SMART" id="SM00849"/>
    </source>
</evidence>
<keyword evidence="3" id="KW-1185">Reference proteome</keyword>
<dbReference type="SMART" id="SM00849">
    <property type="entry name" value="Lactamase_B"/>
    <property type="match status" value="1"/>
</dbReference>
<sequence>ELKADAFETVFLGTTSILFRDEENSILIDGFCSRPSLSKLMLGKIASDPSSVRACLERAGISELSALFVAHSHYDHVMDAPLVAKLTGARIYGSRSTLRIARGEGVADTQLTEVVDGNVVNVGNFRVHIFETPHGPPTLFKGTVKPSWTAPQKFSRYRVGKNYSYLIEHLEPETQSALIVPSAGVQADAFRGAKADVVFLSIGMLGWQPRGEFERYWKNSVQDVGATKVVLIHWDDFRVPLSRPLVKMPFPPDRVEKSMRELKRLSTRDEIPLIVP</sequence>
<dbReference type="PANTHER" id="PTHR43546:SF3">
    <property type="entry name" value="UPF0173 METAL-DEPENDENT HYDROLASE MJ1163"/>
    <property type="match status" value="1"/>
</dbReference>
<comment type="caution">
    <text evidence="2">The sequence shown here is derived from an EMBL/GenBank/DDBJ whole genome shotgun (WGS) entry which is preliminary data.</text>
</comment>
<dbReference type="InterPro" id="IPR036866">
    <property type="entry name" value="RibonucZ/Hydroxyglut_hydro"/>
</dbReference>
<proteinExistence type="predicted"/>
<organism evidence="2 3">
    <name type="scientific">Ruegeria spongiae</name>
    <dbReference type="NCBI Taxonomy" id="2942209"/>
    <lineage>
        <taxon>Bacteria</taxon>
        <taxon>Pseudomonadati</taxon>
        <taxon>Pseudomonadota</taxon>
        <taxon>Alphaproteobacteria</taxon>
        <taxon>Rhodobacterales</taxon>
        <taxon>Roseobacteraceae</taxon>
        <taxon>Ruegeria</taxon>
    </lineage>
</organism>
<dbReference type="PANTHER" id="PTHR43546">
    <property type="entry name" value="UPF0173 METAL-DEPENDENT HYDROLASE MJ1163-RELATED"/>
    <property type="match status" value="1"/>
</dbReference>
<feature type="non-terminal residue" evidence="2">
    <location>
        <position position="276"/>
    </location>
</feature>
<dbReference type="SUPFAM" id="SSF56281">
    <property type="entry name" value="Metallo-hydrolase/oxidoreductase"/>
    <property type="match status" value="1"/>
</dbReference>
<dbReference type="Pfam" id="PF00753">
    <property type="entry name" value="Lactamase_B"/>
    <property type="match status" value="1"/>
</dbReference>
<protein>
    <submittedName>
        <fullName evidence="2">MBL fold metallo-hydrolase</fullName>
    </submittedName>
</protein>
<dbReference type="Gene3D" id="3.60.15.10">
    <property type="entry name" value="Ribonuclease Z/Hydroxyacylglutathione hydrolase-like"/>
    <property type="match status" value="1"/>
</dbReference>
<evidence type="ECO:0000313" key="2">
    <source>
        <dbReference type="EMBL" id="MCL6286234.1"/>
    </source>
</evidence>
<gene>
    <name evidence="2" type="ORF">M3P21_22365</name>
</gene>
<dbReference type="Proteomes" id="UP001203880">
    <property type="component" value="Unassembled WGS sequence"/>
</dbReference>
<dbReference type="EMBL" id="JAMFMB010000089">
    <property type="protein sequence ID" value="MCL6286234.1"/>
    <property type="molecule type" value="Genomic_DNA"/>
</dbReference>
<feature type="domain" description="Metallo-beta-lactamase" evidence="1">
    <location>
        <begin position="13"/>
        <end position="202"/>
    </location>
</feature>
<evidence type="ECO:0000313" key="3">
    <source>
        <dbReference type="Proteomes" id="UP001203880"/>
    </source>
</evidence>
<dbReference type="InterPro" id="IPR050114">
    <property type="entry name" value="UPF0173_UPF0282_UlaG_hydrolase"/>
</dbReference>
<dbReference type="InterPro" id="IPR001279">
    <property type="entry name" value="Metallo-B-lactamas"/>
</dbReference>
<feature type="non-terminal residue" evidence="2">
    <location>
        <position position="1"/>
    </location>
</feature>
<accession>A0ABT0QBH5</accession>